<dbReference type="FunFam" id="2.40.37.10:FF:000005">
    <property type="entry name" value="Ornithine decarboxylase"/>
    <property type="match status" value="1"/>
</dbReference>
<dbReference type="PANTHER" id="PTHR11482">
    <property type="entry name" value="ARGININE/DIAMINOPIMELATE/ORNITHINE DECARBOXYLASE"/>
    <property type="match status" value="1"/>
</dbReference>
<feature type="modified residue" description="N6-(pyridoxal phosphate)lysine" evidence="11">
    <location>
        <position position="72"/>
    </location>
</feature>
<proteinExistence type="inferred from homology"/>
<dbReference type="PRINTS" id="PR01182">
    <property type="entry name" value="ORNDCRBXLASE"/>
</dbReference>
<dbReference type="InterPro" id="IPR022653">
    <property type="entry name" value="De-COase2_pyr-phos_BS"/>
</dbReference>
<comment type="catalytic activity">
    <reaction evidence="10">
        <text>L-ornithine + H(+) = putrescine + CO2</text>
        <dbReference type="Rhea" id="RHEA:22964"/>
        <dbReference type="ChEBI" id="CHEBI:15378"/>
        <dbReference type="ChEBI" id="CHEBI:16526"/>
        <dbReference type="ChEBI" id="CHEBI:46911"/>
        <dbReference type="ChEBI" id="CHEBI:326268"/>
        <dbReference type="EC" id="4.1.1.17"/>
    </reaction>
</comment>
<dbReference type="PANTHER" id="PTHR11482:SF6">
    <property type="entry name" value="ORNITHINE DECARBOXYLASE 1-RELATED"/>
    <property type="match status" value="1"/>
</dbReference>
<dbReference type="EC" id="4.1.1.17" evidence="7"/>
<dbReference type="InterPro" id="IPR002433">
    <property type="entry name" value="Orn_de-COase"/>
</dbReference>
<keyword evidence="5" id="KW-0456">Lyase</keyword>
<keyword evidence="3 11" id="KW-0663">Pyridoxal phosphate</keyword>
<evidence type="ECO:0000256" key="5">
    <source>
        <dbReference type="ARBA" id="ARBA00023239"/>
    </source>
</evidence>
<dbReference type="SUPFAM" id="SSF50621">
    <property type="entry name" value="Alanine racemase C-terminal domain-like"/>
    <property type="match status" value="1"/>
</dbReference>
<dbReference type="PROSITE" id="PS00879">
    <property type="entry name" value="ODR_DC_2_2"/>
    <property type="match status" value="1"/>
</dbReference>
<evidence type="ECO:0000256" key="2">
    <source>
        <dbReference type="ARBA" id="ARBA00008872"/>
    </source>
</evidence>
<comment type="function">
    <text evidence="8">Catalyzes the first and rate-limiting step of polyamine biosynthesis that converts ornithine into putrescine, which is the precursor for the polyamines, spermidine and spermine. Polyamines are essential for cell proliferation and are implicated in cellular processes, ranging from DNA replication to apoptosis.</text>
</comment>
<dbReference type="STRING" id="188477.A0A3S1BU50"/>
<evidence type="ECO:0000313" key="13">
    <source>
        <dbReference type="EMBL" id="RUS88763.1"/>
    </source>
</evidence>
<evidence type="ECO:0000256" key="11">
    <source>
        <dbReference type="PIRSR" id="PIRSR600183-50"/>
    </source>
</evidence>
<sequence>MKHHLISAAAAVTVFPDTTVPDVVDMVKCKIAELEAEGSDDAFFICDVGDIIKKDIKWREMLPRVSPFYAVKCNTDETVIKTLVTLGLGFDCASKGEIAQVMKHGVSPSRIIYANPCKQKSFVKYAAKHGVDLMTFDNEAELIKIKDVYPEARLVLRILPTTQVQVRCQLGNKFGCHPDNALKLLMKAQELNLNVMGISFHVGSGVEEAKAFSCAVHQARDVWDLALDMGFNMTLLDVGGGFPGQKSAPITFEEIAIVLNDALDYYFPKSSGVEIIAEPGRYYVASAFTLTCNIIAKRTVARDKSEDDAFIVGSPDGHNKQNLSLNDEPSHMYYLNDGVYGSFNSLMYDHAKVEPCVFNDSLYSFTSSVWGPTCDGLDCIMQECRLPEMEVGQWMYFLEMGAYTLCAGSTFNGIPRPNCLYVCASQLWTMLYPEEVSEKRRCSKPSVDLQEALGTISCCTDQELLLC</sequence>
<evidence type="ECO:0000256" key="4">
    <source>
        <dbReference type="ARBA" id="ARBA00023115"/>
    </source>
</evidence>
<dbReference type="InterPro" id="IPR022644">
    <property type="entry name" value="De-COase2_N"/>
</dbReference>
<comment type="cofactor">
    <cofactor evidence="1 11">
        <name>pyridoxal 5'-phosphate</name>
        <dbReference type="ChEBI" id="CHEBI:597326"/>
    </cofactor>
</comment>
<dbReference type="SUPFAM" id="SSF51419">
    <property type="entry name" value="PLP-binding barrel"/>
    <property type="match status" value="1"/>
</dbReference>
<evidence type="ECO:0000256" key="7">
    <source>
        <dbReference type="ARBA" id="ARBA00034138"/>
    </source>
</evidence>
<dbReference type="GO" id="GO:0005737">
    <property type="term" value="C:cytoplasm"/>
    <property type="evidence" value="ECO:0007669"/>
    <property type="project" value="TreeGrafter"/>
</dbReference>
<reference evidence="13 14" key="1">
    <citation type="submission" date="2019-01" db="EMBL/GenBank/DDBJ databases">
        <title>A draft genome assembly of the solar-powered sea slug Elysia chlorotica.</title>
        <authorList>
            <person name="Cai H."/>
            <person name="Li Q."/>
            <person name="Fang X."/>
            <person name="Li J."/>
            <person name="Curtis N.E."/>
            <person name="Altenburger A."/>
            <person name="Shibata T."/>
            <person name="Feng M."/>
            <person name="Maeda T."/>
            <person name="Schwartz J.A."/>
            <person name="Shigenobu S."/>
            <person name="Lundholm N."/>
            <person name="Nishiyama T."/>
            <person name="Yang H."/>
            <person name="Hasebe M."/>
            <person name="Li S."/>
            <person name="Pierce S.K."/>
            <person name="Wang J."/>
        </authorList>
    </citation>
    <scope>NUCLEOTIDE SEQUENCE [LARGE SCALE GENOMIC DNA]</scope>
    <source>
        <strain evidence="13">EC2010</strain>
        <tissue evidence="13">Whole organism of an adult</tissue>
    </source>
</reference>
<comment type="similarity">
    <text evidence="2">Belongs to the Orn/Lys/Arg decarboxylase class-II family.</text>
</comment>
<dbReference type="InterPro" id="IPR022657">
    <property type="entry name" value="De-COase2_CS"/>
</dbReference>
<dbReference type="PROSITE" id="PS00878">
    <property type="entry name" value="ODR_DC_2_1"/>
    <property type="match status" value="1"/>
</dbReference>
<comment type="subunit">
    <text evidence="9">Homodimer. Only the dimer is catalytically active, as the active sites are constructed of residues from both monomers.</text>
</comment>
<dbReference type="GO" id="GO:0033387">
    <property type="term" value="P:putrescine biosynthetic process from arginine, via ornithine"/>
    <property type="evidence" value="ECO:0007669"/>
    <property type="project" value="TreeGrafter"/>
</dbReference>
<dbReference type="InterPro" id="IPR000183">
    <property type="entry name" value="Orn/DAP/Arg_de-COase"/>
</dbReference>
<evidence type="ECO:0000256" key="10">
    <source>
        <dbReference type="ARBA" id="ARBA00049127"/>
    </source>
</evidence>
<dbReference type="AlphaFoldDB" id="A0A3S1BU50"/>
<feature type="active site" description="Proton donor" evidence="11">
    <location>
        <position position="374"/>
    </location>
</feature>
<protein>
    <recommendedName>
        <fullName evidence="7">ornithine decarboxylase</fullName>
        <ecNumber evidence="7">4.1.1.17</ecNumber>
    </recommendedName>
</protein>
<dbReference type="Gene3D" id="3.20.20.10">
    <property type="entry name" value="Alanine racemase"/>
    <property type="match status" value="1"/>
</dbReference>
<evidence type="ECO:0000256" key="8">
    <source>
        <dbReference type="ARBA" id="ARBA00037173"/>
    </source>
</evidence>
<evidence type="ECO:0000256" key="6">
    <source>
        <dbReference type="ARBA" id="ARBA00034115"/>
    </source>
</evidence>
<dbReference type="FunFam" id="3.20.20.10:FF:000005">
    <property type="entry name" value="Ornithine decarboxylase"/>
    <property type="match status" value="1"/>
</dbReference>
<comment type="caution">
    <text evidence="13">The sequence shown here is derived from an EMBL/GenBank/DDBJ whole genome shotgun (WGS) entry which is preliminary data.</text>
</comment>
<name>A0A3S1BU50_ELYCH</name>
<keyword evidence="4" id="KW-0620">Polyamine biosynthesis</keyword>
<dbReference type="InterPro" id="IPR009006">
    <property type="entry name" value="Ala_racemase/Decarboxylase_C"/>
</dbReference>
<dbReference type="Pfam" id="PF02784">
    <property type="entry name" value="Orn_Arg_deC_N"/>
    <property type="match status" value="1"/>
</dbReference>
<dbReference type="Proteomes" id="UP000271974">
    <property type="component" value="Unassembled WGS sequence"/>
</dbReference>
<evidence type="ECO:0000259" key="12">
    <source>
        <dbReference type="Pfam" id="PF02784"/>
    </source>
</evidence>
<organism evidence="13 14">
    <name type="scientific">Elysia chlorotica</name>
    <name type="common">Eastern emerald elysia</name>
    <name type="synonym">Sea slug</name>
    <dbReference type="NCBI Taxonomy" id="188477"/>
    <lineage>
        <taxon>Eukaryota</taxon>
        <taxon>Metazoa</taxon>
        <taxon>Spiralia</taxon>
        <taxon>Lophotrochozoa</taxon>
        <taxon>Mollusca</taxon>
        <taxon>Gastropoda</taxon>
        <taxon>Heterobranchia</taxon>
        <taxon>Euthyneura</taxon>
        <taxon>Panpulmonata</taxon>
        <taxon>Sacoglossa</taxon>
        <taxon>Placobranchoidea</taxon>
        <taxon>Plakobranchidae</taxon>
        <taxon>Elysia</taxon>
    </lineage>
</organism>
<feature type="domain" description="Orn/DAP/Arg decarboxylase 2 N-terminal" evidence="12">
    <location>
        <begin position="49"/>
        <end position="285"/>
    </location>
</feature>
<evidence type="ECO:0000256" key="3">
    <source>
        <dbReference type="ARBA" id="ARBA00022898"/>
    </source>
</evidence>
<dbReference type="EMBL" id="RQTK01000074">
    <property type="protein sequence ID" value="RUS88763.1"/>
    <property type="molecule type" value="Genomic_DNA"/>
</dbReference>
<dbReference type="GO" id="GO:0004586">
    <property type="term" value="F:ornithine decarboxylase activity"/>
    <property type="evidence" value="ECO:0007669"/>
    <property type="project" value="UniProtKB-EC"/>
</dbReference>
<gene>
    <name evidence="13" type="ORF">EGW08_003480</name>
</gene>
<evidence type="ECO:0000256" key="9">
    <source>
        <dbReference type="ARBA" id="ARBA00046672"/>
    </source>
</evidence>
<dbReference type="Gene3D" id="2.40.37.10">
    <property type="entry name" value="Lyase, Ornithine Decarboxylase, Chain A, domain 1"/>
    <property type="match status" value="1"/>
</dbReference>
<dbReference type="CDD" id="cd00622">
    <property type="entry name" value="PLPDE_III_ODC"/>
    <property type="match status" value="1"/>
</dbReference>
<dbReference type="OrthoDB" id="5034579at2759"/>
<evidence type="ECO:0000313" key="14">
    <source>
        <dbReference type="Proteomes" id="UP000271974"/>
    </source>
</evidence>
<dbReference type="PRINTS" id="PR01179">
    <property type="entry name" value="ODADCRBXLASE"/>
</dbReference>
<comment type="pathway">
    <text evidence="6">Amine and polyamine biosynthesis; putrescine biosynthesis via L-ornithine pathway; putrescine from L-ornithine: step 1/1.</text>
</comment>
<keyword evidence="14" id="KW-1185">Reference proteome</keyword>
<evidence type="ECO:0000256" key="1">
    <source>
        <dbReference type="ARBA" id="ARBA00001933"/>
    </source>
</evidence>
<accession>A0A3S1BU50</accession>
<dbReference type="InterPro" id="IPR029066">
    <property type="entry name" value="PLP-binding_barrel"/>
</dbReference>